<dbReference type="GO" id="GO:0000977">
    <property type="term" value="F:RNA polymerase II transcription regulatory region sequence-specific DNA binding"/>
    <property type="evidence" value="ECO:0007669"/>
    <property type="project" value="TreeGrafter"/>
</dbReference>
<keyword evidence="4 8" id="KW-0238">DNA-binding</keyword>
<evidence type="ECO:0000313" key="9">
    <source>
        <dbReference type="Proteomes" id="UP000053676"/>
    </source>
</evidence>
<accession>W2TGM7</accession>
<dbReference type="AlphaFoldDB" id="W2TGM7"/>
<evidence type="ECO:0000259" key="7">
    <source>
        <dbReference type="PROSITE" id="PS50888"/>
    </source>
</evidence>
<dbReference type="InterPro" id="IPR036638">
    <property type="entry name" value="HLH_DNA-bd_sf"/>
</dbReference>
<dbReference type="InterPro" id="IPR011598">
    <property type="entry name" value="bHLH_dom"/>
</dbReference>
<protein>
    <submittedName>
        <fullName evidence="8">Helix-loop-helix DNA-binding domain protein</fullName>
    </submittedName>
</protein>
<keyword evidence="5" id="KW-0804">Transcription</keyword>
<evidence type="ECO:0000256" key="5">
    <source>
        <dbReference type="ARBA" id="ARBA00023163"/>
    </source>
</evidence>
<dbReference type="STRING" id="51031.W2TGM7"/>
<dbReference type="Proteomes" id="UP000053676">
    <property type="component" value="Unassembled WGS sequence"/>
</dbReference>
<reference evidence="9" key="1">
    <citation type="journal article" date="2014" name="Nat. Genet.">
        <title>Genome of the human hookworm Necator americanus.</title>
        <authorList>
            <person name="Tang Y.T."/>
            <person name="Gao X."/>
            <person name="Rosa B.A."/>
            <person name="Abubucker S."/>
            <person name="Hallsworth-Pepin K."/>
            <person name="Martin J."/>
            <person name="Tyagi R."/>
            <person name="Heizer E."/>
            <person name="Zhang X."/>
            <person name="Bhonagiri-Palsikar V."/>
            <person name="Minx P."/>
            <person name="Warren W.C."/>
            <person name="Wang Q."/>
            <person name="Zhan B."/>
            <person name="Hotez P.J."/>
            <person name="Sternberg P.W."/>
            <person name="Dougall A."/>
            <person name="Gaze S.T."/>
            <person name="Mulvenna J."/>
            <person name="Sotillo J."/>
            <person name="Ranganathan S."/>
            <person name="Rabelo E.M."/>
            <person name="Wilson R.K."/>
            <person name="Felgner P.L."/>
            <person name="Bethony J."/>
            <person name="Hawdon J.M."/>
            <person name="Gasser R.B."/>
            <person name="Loukas A."/>
            <person name="Mitreva M."/>
        </authorList>
    </citation>
    <scope>NUCLEOTIDE SEQUENCE [LARGE SCALE GENOMIC DNA]</scope>
</reference>
<feature type="domain" description="BHLH" evidence="7">
    <location>
        <begin position="36"/>
        <end position="87"/>
    </location>
</feature>
<evidence type="ECO:0000256" key="4">
    <source>
        <dbReference type="ARBA" id="ARBA00023125"/>
    </source>
</evidence>
<dbReference type="Pfam" id="PF00010">
    <property type="entry name" value="HLH"/>
    <property type="match status" value="1"/>
</dbReference>
<dbReference type="PROSITE" id="PS50888">
    <property type="entry name" value="BHLH"/>
    <property type="match status" value="1"/>
</dbReference>
<keyword evidence="2" id="KW-0221">Differentiation</keyword>
<dbReference type="GO" id="GO:0000981">
    <property type="term" value="F:DNA-binding transcription factor activity, RNA polymerase II-specific"/>
    <property type="evidence" value="ECO:0007669"/>
    <property type="project" value="TreeGrafter"/>
</dbReference>
<evidence type="ECO:0000256" key="3">
    <source>
        <dbReference type="ARBA" id="ARBA00023015"/>
    </source>
</evidence>
<dbReference type="CDD" id="cd11464">
    <property type="entry name" value="bHLH_TS_TWIST"/>
    <property type="match status" value="1"/>
</dbReference>
<evidence type="ECO:0000256" key="2">
    <source>
        <dbReference type="ARBA" id="ARBA00022782"/>
    </source>
</evidence>
<keyword evidence="6" id="KW-0539">Nucleus</keyword>
<dbReference type="InterPro" id="IPR015789">
    <property type="entry name" value="Twist-rel_bHLH"/>
</dbReference>
<dbReference type="PANTHER" id="PTHR23349">
    <property type="entry name" value="BASIC HELIX-LOOP-HELIX TRANSCRIPTION FACTOR, TWIST"/>
    <property type="match status" value="1"/>
</dbReference>
<dbReference type="SUPFAM" id="SSF47459">
    <property type="entry name" value="HLH, helix-loop-helix DNA-binding domain"/>
    <property type="match status" value="1"/>
</dbReference>
<dbReference type="GO" id="GO:0030154">
    <property type="term" value="P:cell differentiation"/>
    <property type="evidence" value="ECO:0007669"/>
    <property type="project" value="UniProtKB-KW"/>
</dbReference>
<name>W2TGM7_NECAM</name>
<dbReference type="InterPro" id="IPR050283">
    <property type="entry name" value="E-box_TF_Regulators"/>
</dbReference>
<dbReference type="OrthoDB" id="8583783at2759"/>
<keyword evidence="9" id="KW-1185">Reference proteome</keyword>
<proteinExistence type="predicted"/>
<keyword evidence="1" id="KW-0217">Developmental protein</keyword>
<dbReference type="Gene3D" id="4.10.280.10">
    <property type="entry name" value="Helix-loop-helix DNA-binding domain"/>
    <property type="match status" value="1"/>
</dbReference>
<sequence length="205" mass="23225">MAAARSSWVLNRTCSIMAPKRKNPRKPVKNEEDNLLQRVCANKRERQRTKELNDAFSILRKIIPSMPSDKMSKIHTLRIASDYIRFLDQMKRDDCKLFGVDIFDEKGGYGLQTSFNIWRGSHGLTQSNSMSTSGLMAPMGMSTSMACPIPHVNYYMGGYMMKTVCIYQIQAVAGTYVRLSDRCATTVSLALSVGDPFGFRMIFFF</sequence>
<organism evidence="8 9">
    <name type="scientific">Necator americanus</name>
    <name type="common">Human hookworm</name>
    <dbReference type="NCBI Taxonomy" id="51031"/>
    <lineage>
        <taxon>Eukaryota</taxon>
        <taxon>Metazoa</taxon>
        <taxon>Ecdysozoa</taxon>
        <taxon>Nematoda</taxon>
        <taxon>Chromadorea</taxon>
        <taxon>Rhabditida</taxon>
        <taxon>Rhabditina</taxon>
        <taxon>Rhabditomorpha</taxon>
        <taxon>Strongyloidea</taxon>
        <taxon>Ancylostomatidae</taxon>
        <taxon>Bunostominae</taxon>
        <taxon>Necator</taxon>
    </lineage>
</organism>
<dbReference type="GO" id="GO:0046983">
    <property type="term" value="F:protein dimerization activity"/>
    <property type="evidence" value="ECO:0007669"/>
    <property type="project" value="InterPro"/>
</dbReference>
<dbReference type="PANTHER" id="PTHR23349:SF50">
    <property type="entry name" value="PROTEIN TWIST"/>
    <property type="match status" value="1"/>
</dbReference>
<keyword evidence="3" id="KW-0805">Transcription regulation</keyword>
<evidence type="ECO:0000313" key="8">
    <source>
        <dbReference type="EMBL" id="ETN80988.1"/>
    </source>
</evidence>
<evidence type="ECO:0000256" key="1">
    <source>
        <dbReference type="ARBA" id="ARBA00022473"/>
    </source>
</evidence>
<dbReference type="KEGG" id="nai:NECAME_08837"/>
<dbReference type="OMA" id="VCANKRE"/>
<evidence type="ECO:0000256" key="6">
    <source>
        <dbReference type="ARBA" id="ARBA00023242"/>
    </source>
</evidence>
<dbReference type="EMBL" id="KI658893">
    <property type="protein sequence ID" value="ETN80988.1"/>
    <property type="molecule type" value="Genomic_DNA"/>
</dbReference>
<dbReference type="SMART" id="SM00353">
    <property type="entry name" value="HLH"/>
    <property type="match status" value="1"/>
</dbReference>
<gene>
    <name evidence="8" type="ORF">NECAME_08837</name>
</gene>